<gene>
    <name evidence="2" type="ORF">ShirakiTB12_05810</name>
</gene>
<accession>A0AAX6BEC3</accession>
<reference evidence="2" key="1">
    <citation type="journal article" date="2024" name="Appl Microbiol">
        <title>Effect of kuratsuki Bacillus and Priestia on Taste of Sake.</title>
        <authorList>
            <person name="Kobayashi K."/>
            <person name="Nishida H."/>
        </authorList>
    </citation>
    <scope>NUCLEOTIDE SEQUENCE</scope>
    <source>
        <strain evidence="2">B-12</strain>
    </source>
</reference>
<organism evidence="2 3">
    <name type="scientific">Priestia megaterium</name>
    <name type="common">Bacillus megaterium</name>
    <dbReference type="NCBI Taxonomy" id="1404"/>
    <lineage>
        <taxon>Bacteria</taxon>
        <taxon>Bacillati</taxon>
        <taxon>Bacillota</taxon>
        <taxon>Bacilli</taxon>
        <taxon>Bacillales</taxon>
        <taxon>Bacillaceae</taxon>
        <taxon>Priestia</taxon>
    </lineage>
</organism>
<keyword evidence="1" id="KW-1133">Transmembrane helix</keyword>
<dbReference type="Proteomes" id="UP001165240">
    <property type="component" value="Unassembled WGS sequence"/>
</dbReference>
<evidence type="ECO:0000313" key="3">
    <source>
        <dbReference type="Proteomes" id="UP001165240"/>
    </source>
</evidence>
<feature type="transmembrane region" description="Helical" evidence="1">
    <location>
        <begin position="33"/>
        <end position="53"/>
    </location>
</feature>
<keyword evidence="1" id="KW-0472">Membrane</keyword>
<dbReference type="EMBL" id="BSYK01000001">
    <property type="protein sequence ID" value="GMG72113.1"/>
    <property type="molecule type" value="Genomic_DNA"/>
</dbReference>
<proteinExistence type="predicted"/>
<sequence length="58" mass="6631">MWRTAPIPTNNAKETKTFVFISHLSSSKLSSKYTNSASMPIAYIYILIITYLCEKRIS</sequence>
<name>A0AAX6BEC3_PRIMG</name>
<evidence type="ECO:0000256" key="1">
    <source>
        <dbReference type="SAM" id="Phobius"/>
    </source>
</evidence>
<keyword evidence="1" id="KW-0812">Transmembrane</keyword>
<evidence type="ECO:0000313" key="2">
    <source>
        <dbReference type="EMBL" id="GMG72113.1"/>
    </source>
</evidence>
<protein>
    <submittedName>
        <fullName evidence="2">Uncharacterized protein</fullName>
    </submittedName>
</protein>
<dbReference type="AlphaFoldDB" id="A0AAX6BEC3"/>
<comment type="caution">
    <text evidence="2">The sequence shown here is derived from an EMBL/GenBank/DDBJ whole genome shotgun (WGS) entry which is preliminary data.</text>
</comment>